<evidence type="ECO:0000256" key="4">
    <source>
        <dbReference type="ARBA" id="ARBA00022989"/>
    </source>
</evidence>
<organism evidence="8 9">
    <name type="scientific">Apatococcus lobatus</name>
    <dbReference type="NCBI Taxonomy" id="904363"/>
    <lineage>
        <taxon>Eukaryota</taxon>
        <taxon>Viridiplantae</taxon>
        <taxon>Chlorophyta</taxon>
        <taxon>core chlorophytes</taxon>
        <taxon>Trebouxiophyceae</taxon>
        <taxon>Chlorellales</taxon>
        <taxon>Chlorellaceae</taxon>
        <taxon>Apatococcus</taxon>
    </lineage>
</organism>
<feature type="transmembrane region" description="Helical" evidence="7">
    <location>
        <begin position="789"/>
        <end position="812"/>
    </location>
</feature>
<evidence type="ECO:0000313" key="9">
    <source>
        <dbReference type="Proteomes" id="UP001438707"/>
    </source>
</evidence>
<feature type="region of interest" description="Disordered" evidence="6">
    <location>
        <begin position="929"/>
        <end position="1191"/>
    </location>
</feature>
<feature type="compositionally biased region" description="Low complexity" evidence="6">
    <location>
        <begin position="936"/>
        <end position="949"/>
    </location>
</feature>
<feature type="compositionally biased region" description="Basic and acidic residues" evidence="6">
    <location>
        <begin position="983"/>
        <end position="992"/>
    </location>
</feature>
<keyword evidence="4 7" id="KW-1133">Transmembrane helix</keyword>
<feature type="compositionally biased region" description="Basic and acidic residues" evidence="6">
    <location>
        <begin position="529"/>
        <end position="539"/>
    </location>
</feature>
<keyword evidence="5 7" id="KW-0472">Membrane</keyword>
<gene>
    <name evidence="8" type="ORF">WJX74_005874</name>
</gene>
<keyword evidence="9" id="KW-1185">Reference proteome</keyword>
<evidence type="ECO:0000256" key="1">
    <source>
        <dbReference type="ARBA" id="ARBA00004141"/>
    </source>
</evidence>
<feature type="transmembrane region" description="Helical" evidence="7">
    <location>
        <begin position="313"/>
        <end position="338"/>
    </location>
</feature>
<dbReference type="EMBL" id="JALJOS010000009">
    <property type="protein sequence ID" value="KAK9834620.1"/>
    <property type="molecule type" value="Genomic_DNA"/>
</dbReference>
<evidence type="ECO:0000256" key="7">
    <source>
        <dbReference type="SAM" id="Phobius"/>
    </source>
</evidence>
<dbReference type="PANTHER" id="PTHR21716">
    <property type="entry name" value="TRANSMEMBRANE PROTEIN"/>
    <property type="match status" value="1"/>
</dbReference>
<accession>A0AAW1RM65</accession>
<feature type="compositionally biased region" description="Polar residues" evidence="6">
    <location>
        <begin position="1077"/>
        <end position="1092"/>
    </location>
</feature>
<comment type="subcellular location">
    <subcellularLocation>
        <location evidence="1">Membrane</location>
        <topology evidence="1">Multi-pass membrane protein</topology>
    </subcellularLocation>
</comment>
<feature type="region of interest" description="Disordered" evidence="6">
    <location>
        <begin position="525"/>
        <end position="564"/>
    </location>
</feature>
<dbReference type="AlphaFoldDB" id="A0AAW1RM65"/>
<dbReference type="PANTHER" id="PTHR21716:SF4">
    <property type="entry name" value="TRANSMEMBRANE PROTEIN 245"/>
    <property type="match status" value="1"/>
</dbReference>
<feature type="transmembrane region" description="Helical" evidence="7">
    <location>
        <begin position="818"/>
        <end position="843"/>
    </location>
</feature>
<feature type="transmembrane region" description="Helical" evidence="7">
    <location>
        <begin position="221"/>
        <end position="244"/>
    </location>
</feature>
<evidence type="ECO:0000256" key="3">
    <source>
        <dbReference type="ARBA" id="ARBA00022692"/>
    </source>
</evidence>
<evidence type="ECO:0000256" key="6">
    <source>
        <dbReference type="SAM" id="MobiDB-lite"/>
    </source>
</evidence>
<proteinExistence type="inferred from homology"/>
<feature type="transmembrane region" description="Helical" evidence="7">
    <location>
        <begin position="733"/>
        <end position="760"/>
    </location>
</feature>
<feature type="transmembrane region" description="Helical" evidence="7">
    <location>
        <begin position="855"/>
        <end position="871"/>
    </location>
</feature>
<evidence type="ECO:0000313" key="8">
    <source>
        <dbReference type="EMBL" id="KAK9834620.1"/>
    </source>
</evidence>
<feature type="compositionally biased region" description="Low complexity" evidence="6">
    <location>
        <begin position="1144"/>
        <end position="1156"/>
    </location>
</feature>
<dbReference type="InterPro" id="IPR002549">
    <property type="entry name" value="AI-2E-like"/>
</dbReference>
<sequence length="1191" mass="129083">MSGSKAGHALGTSQDSLYLQIAVHAFGIALAVVIGLVLLSVWNLLKEFREPMLWALLCSVALRDAKEVLIEAVQSRLQSDSSLAGAVCALLLLPLQGPLQLFTDVYHVSVAWRQILLEDFSDGFMYQAADPHQVPKAERTRAMHAASFARRDSDLPGKRSSALARARHLLNTAIRAFRVAHTDHVERTSADQSNSAFLFSWLGRAIMVHQLLRWLRGSLLLALLQLASALGAILLSLWLVPLGFRGLRRAYMHRSSSVDSMLRTAAGVVVPPDGKRAQAIAKANRRAARVKSWNRRAFKGCGAKLREYLGAQVAPIVTSALICALLIGPVLLSAFLVVQIGQEGRAAVFHFREALPAWSMDNVTDASNGTLGAPGFVQDFLNQEWVRDYRVQAYELMQQQVPTAMQWLQVKADEFVAANNLSAVANDAKMLYATFNPMPCPNSTVHDAMLDKAKASVLLADTRSEHRKLLASLEGHQEALERQLELWQGLQRMRQLMSRQKATGGHGHLHGSGLQTLAGASSGILQPLPREEDGPEDKGQSSQGAADQEVPHEDGTEGTELDEESEAAEMYRMEVAVVDADAALQQHQQAVTKAMLAVTDAEADLKKANELLQQCARAEVAAEGNETNGSNLRTLVEGIAQAAWSRIKHIWWLVLSLEWIEAFQEIKAGAMETASAIQELLQGQEERGELNALQRLGKAAAEPLLRLGSAVSTMALKSMGSTTNLAFSSSRSLFQFGMGAVTFTLQFFVFVGLLFFLLGLETDPLTMAVRVLPLSETTRTRTKTAFSNALRGVFVSSLKLALFHSLFMWLALRIAGVHFVYMSTVATAVFTLLPVVPGWLFCIPGVLELAIKGQLWGAAALFAVSWMAGWADDMLLSEIPGSSSYLIGMGIAGGLTTFPNPLQGALLGPMLVALLSAFYNLQTSFMEDPADPSHISTPPSGTPMGPSEPALRPMSSELHQGHSMTHPDGPPPEDLISSPIKHHTSEAMKAHWDGPGVQEQSWSPRGLIPKEPFQRPISNPYGSSPGMHGQPHTDALASSATSDKQPVMLPQASALQPRDSQQGSQGYPDMAGYTGPAQGSLQQWPERAQTSPEHNKQAKIFTQAREVMGAQETDGPSASMAKQCHSSLQHEAVEGAHVQSLPGHLSPAQASSLSQQPHDRPGADASLHPEGQGQQHSLNLKTLLHGSNRWE</sequence>
<dbReference type="Proteomes" id="UP001438707">
    <property type="component" value="Unassembled WGS sequence"/>
</dbReference>
<keyword evidence="3 7" id="KW-0812">Transmembrane</keyword>
<feature type="transmembrane region" description="Helical" evidence="7">
    <location>
        <begin position="21"/>
        <end position="45"/>
    </location>
</feature>
<dbReference type="GO" id="GO:0016020">
    <property type="term" value="C:membrane"/>
    <property type="evidence" value="ECO:0007669"/>
    <property type="project" value="UniProtKB-SubCell"/>
</dbReference>
<evidence type="ECO:0000256" key="5">
    <source>
        <dbReference type="ARBA" id="ARBA00023136"/>
    </source>
</evidence>
<reference evidence="8 9" key="1">
    <citation type="journal article" date="2024" name="Nat. Commun.">
        <title>Phylogenomics reveals the evolutionary origins of lichenization in chlorophyte algae.</title>
        <authorList>
            <person name="Puginier C."/>
            <person name="Libourel C."/>
            <person name="Otte J."/>
            <person name="Skaloud P."/>
            <person name="Haon M."/>
            <person name="Grisel S."/>
            <person name="Petersen M."/>
            <person name="Berrin J.G."/>
            <person name="Delaux P.M."/>
            <person name="Dal Grande F."/>
            <person name="Keller J."/>
        </authorList>
    </citation>
    <scope>NUCLEOTIDE SEQUENCE [LARGE SCALE GENOMIC DNA]</scope>
    <source>
        <strain evidence="8 9">SAG 2145</strain>
    </source>
</reference>
<dbReference type="Pfam" id="PF01594">
    <property type="entry name" value="AI-2E_transport"/>
    <property type="match status" value="1"/>
</dbReference>
<evidence type="ECO:0000256" key="2">
    <source>
        <dbReference type="ARBA" id="ARBA00009773"/>
    </source>
</evidence>
<name>A0AAW1RM65_9CHLO</name>
<comment type="caution">
    <text evidence="8">The sequence shown here is derived from an EMBL/GenBank/DDBJ whole genome shotgun (WGS) entry which is preliminary data.</text>
</comment>
<protein>
    <submittedName>
        <fullName evidence="8">Uncharacterized protein</fullName>
    </submittedName>
</protein>
<comment type="similarity">
    <text evidence="2">Belongs to the autoinducer-2 exporter (AI-2E) (TC 2.A.86) family.</text>
</comment>